<name>A0A2P6AR23_9GAMM</name>
<comment type="caution">
    <text evidence="2">The sequence shown here is derived from an EMBL/GenBank/DDBJ whole genome shotgun (WGS) entry which is preliminary data.</text>
</comment>
<sequence>ALATAGTVPAAVATAGRYEIEVTVAPALARVIPADATVFIFARAPQGPPMPVAAIRRPAAQFPLRVVMTDADSLQPERPLSGEDKLVLQAKVSRSGDATSADWEAVAVPVQRGGTGPVRLRISEASR</sequence>
<evidence type="ECO:0000259" key="1">
    <source>
        <dbReference type="Pfam" id="PF23892"/>
    </source>
</evidence>
<protein>
    <submittedName>
        <fullName evidence="2">C-type cytochrome biogenesis protein CcmI</fullName>
    </submittedName>
</protein>
<evidence type="ECO:0000313" key="2">
    <source>
        <dbReference type="EMBL" id="PQA34315.1"/>
    </source>
</evidence>
<dbReference type="RefSeq" id="WP_241146792.1">
    <property type="nucleotide sequence ID" value="NZ_PTQZ01000231.1"/>
</dbReference>
<feature type="domain" description="Cytochrome c-type biogenesis protein H Ig-like" evidence="1">
    <location>
        <begin position="19"/>
        <end position="122"/>
    </location>
</feature>
<organism evidence="2 3">
    <name type="scientific">Amnimonas aquatica</name>
    <dbReference type="NCBI Taxonomy" id="2094561"/>
    <lineage>
        <taxon>Bacteria</taxon>
        <taxon>Pseudomonadati</taxon>
        <taxon>Pseudomonadota</taxon>
        <taxon>Gammaproteobacteria</taxon>
        <taxon>Moraxellales</taxon>
        <taxon>Moraxellaceae</taxon>
        <taxon>Amnimonas</taxon>
    </lineage>
</organism>
<dbReference type="AlphaFoldDB" id="A0A2P6AR23"/>
<evidence type="ECO:0000313" key="3">
    <source>
        <dbReference type="Proteomes" id="UP000243900"/>
    </source>
</evidence>
<dbReference type="Pfam" id="PF23892">
    <property type="entry name" value="Ig_CycH"/>
    <property type="match status" value="1"/>
</dbReference>
<dbReference type="InterPro" id="IPR056412">
    <property type="entry name" value="Ig_CycH"/>
</dbReference>
<reference evidence="3" key="1">
    <citation type="submission" date="2018-02" db="EMBL/GenBank/DDBJ databases">
        <title>Genome sequencing of Solimonas sp. HR-BB.</title>
        <authorList>
            <person name="Lee Y."/>
            <person name="Jeon C.O."/>
        </authorList>
    </citation>
    <scope>NUCLEOTIDE SEQUENCE [LARGE SCALE GENOMIC DNA]</scope>
    <source>
        <strain evidence="3">HR-E</strain>
    </source>
</reference>
<dbReference type="Proteomes" id="UP000243900">
    <property type="component" value="Unassembled WGS sequence"/>
</dbReference>
<feature type="non-terminal residue" evidence="2">
    <location>
        <position position="1"/>
    </location>
</feature>
<dbReference type="EMBL" id="PTQZ01000231">
    <property type="protein sequence ID" value="PQA34315.1"/>
    <property type="molecule type" value="Genomic_DNA"/>
</dbReference>
<gene>
    <name evidence="2" type="ORF">C5O18_08370</name>
</gene>
<proteinExistence type="predicted"/>
<keyword evidence="3" id="KW-1185">Reference proteome</keyword>
<accession>A0A2P6AR23</accession>